<gene>
    <name evidence="4" type="ORF">N7498_004952</name>
</gene>
<proteinExistence type="predicted"/>
<dbReference type="Proteomes" id="UP001150904">
    <property type="component" value="Unassembled WGS sequence"/>
</dbReference>
<dbReference type="InterPro" id="IPR024382">
    <property type="entry name" value="Vps3844_C"/>
</dbReference>
<dbReference type="OrthoDB" id="5583277at2759"/>
<protein>
    <recommendedName>
        <fullName evidence="3">Vacuolar sorting protein Vps3844 C-terminal domain-containing protein</fullName>
    </recommendedName>
</protein>
<name>A0A9W9MML8_9EURO</name>
<comment type="caution">
    <text evidence="4">The sequence shown here is derived from an EMBL/GenBank/DDBJ whole genome shotgun (WGS) entry which is preliminary data.</text>
</comment>
<accession>A0A9W9MML8</accession>
<keyword evidence="1" id="KW-0812">Transmembrane</keyword>
<dbReference type="GO" id="GO:0005783">
    <property type="term" value="C:endoplasmic reticulum"/>
    <property type="evidence" value="ECO:0007669"/>
    <property type="project" value="TreeGrafter"/>
</dbReference>
<keyword evidence="1" id="KW-0472">Membrane</keyword>
<dbReference type="PANTHER" id="PTHR36853">
    <property type="entry name" value="EXPRESSED PROTEIN"/>
    <property type="match status" value="1"/>
</dbReference>
<sequence length="413" mass="44091">MHWVSKLLALAATGALGTNALESSIFMFPSNGQGYKSTISKQQTVSEDVARLILELRSQSSLASVLGQMEADAVDHLNQFADARSTLFGGSENIESPGKSIIFFEGIDHEVGLNLRKKQLHSLIVPHSPLNLVDDSLESLMEIDNKGKHCVYLKGASGVDSKTAQTANDCLLMDPVLSHASGLFDRDLLDLVGSVETWVSMDQETTASWLIFKASSSDDVLVTKSLQSIFQDLTKQSSLKNREITAVVLPTASHSLGSSQILQRDSEVWTKSSASSAQYALRRSAQDLALHSNLAPVCHASNSSCAEATNNCSGHGFCYLKYGSGEEGSTGNCYACQCQQTVVRKTDGTTQKIQWGGPACQKKDISSPFFLIAGVSVLAILMVGSAIGMLFSMGQEELPSVISAGVGGSKTQP</sequence>
<organism evidence="4 5">
    <name type="scientific">Penicillium cinerascens</name>
    <dbReference type="NCBI Taxonomy" id="70096"/>
    <lineage>
        <taxon>Eukaryota</taxon>
        <taxon>Fungi</taxon>
        <taxon>Dikarya</taxon>
        <taxon>Ascomycota</taxon>
        <taxon>Pezizomycotina</taxon>
        <taxon>Eurotiomycetes</taxon>
        <taxon>Eurotiomycetidae</taxon>
        <taxon>Eurotiales</taxon>
        <taxon>Aspergillaceae</taxon>
        <taxon>Penicillium</taxon>
    </lineage>
</organism>
<dbReference type="RefSeq" id="XP_058308552.1">
    <property type="nucleotide sequence ID" value="XM_058452014.1"/>
</dbReference>
<evidence type="ECO:0000256" key="2">
    <source>
        <dbReference type="SAM" id="SignalP"/>
    </source>
</evidence>
<dbReference type="Pfam" id="PF12955">
    <property type="entry name" value="Vps3844_C"/>
    <property type="match status" value="1"/>
</dbReference>
<dbReference type="AlphaFoldDB" id="A0A9W9MML8"/>
<dbReference type="EMBL" id="JAPQKR010000012">
    <property type="protein sequence ID" value="KAJ5204073.1"/>
    <property type="molecule type" value="Genomic_DNA"/>
</dbReference>
<feature type="domain" description="Vacuolar sorting protein Vps3844 C-terminal" evidence="3">
    <location>
        <begin position="298"/>
        <end position="404"/>
    </location>
</feature>
<dbReference type="PANTHER" id="PTHR36853:SF1">
    <property type="entry name" value="DUF3844 DOMAIN-CONTAINING PROTEIN"/>
    <property type="match status" value="1"/>
</dbReference>
<evidence type="ECO:0000256" key="1">
    <source>
        <dbReference type="SAM" id="Phobius"/>
    </source>
</evidence>
<feature type="chain" id="PRO_5040935226" description="Vacuolar sorting protein Vps3844 C-terminal domain-containing protein" evidence="2">
    <location>
        <begin position="21"/>
        <end position="413"/>
    </location>
</feature>
<feature type="signal peptide" evidence="2">
    <location>
        <begin position="1"/>
        <end position="20"/>
    </location>
</feature>
<keyword evidence="2" id="KW-0732">Signal</keyword>
<keyword evidence="1" id="KW-1133">Transmembrane helix</keyword>
<reference evidence="4" key="2">
    <citation type="journal article" date="2023" name="IMA Fungus">
        <title>Comparative genomic study of the Penicillium genus elucidates a diverse pangenome and 15 lateral gene transfer events.</title>
        <authorList>
            <person name="Petersen C."/>
            <person name="Sorensen T."/>
            <person name="Nielsen M.R."/>
            <person name="Sondergaard T.E."/>
            <person name="Sorensen J.L."/>
            <person name="Fitzpatrick D.A."/>
            <person name="Frisvad J.C."/>
            <person name="Nielsen K.L."/>
        </authorList>
    </citation>
    <scope>NUCLEOTIDE SEQUENCE</scope>
    <source>
        <strain evidence="4">IBT 15544</strain>
    </source>
</reference>
<evidence type="ECO:0000313" key="4">
    <source>
        <dbReference type="EMBL" id="KAJ5204073.1"/>
    </source>
</evidence>
<dbReference type="InterPro" id="IPR053065">
    <property type="entry name" value="Archenteron_Induction-Rel"/>
</dbReference>
<keyword evidence="5" id="KW-1185">Reference proteome</keyword>
<feature type="transmembrane region" description="Helical" evidence="1">
    <location>
        <begin position="369"/>
        <end position="391"/>
    </location>
</feature>
<reference evidence="4" key="1">
    <citation type="submission" date="2022-12" db="EMBL/GenBank/DDBJ databases">
        <authorList>
            <person name="Petersen C."/>
        </authorList>
    </citation>
    <scope>NUCLEOTIDE SEQUENCE</scope>
    <source>
        <strain evidence="4">IBT 15544</strain>
    </source>
</reference>
<dbReference type="GeneID" id="83179315"/>
<evidence type="ECO:0000313" key="5">
    <source>
        <dbReference type="Proteomes" id="UP001150904"/>
    </source>
</evidence>
<evidence type="ECO:0000259" key="3">
    <source>
        <dbReference type="Pfam" id="PF12955"/>
    </source>
</evidence>